<dbReference type="PANTHER" id="PTHR31169">
    <property type="entry name" value="OS05G0300700 PROTEIN"/>
    <property type="match status" value="1"/>
</dbReference>
<reference evidence="13" key="1">
    <citation type="journal article" date="2018" name="Algal Res.">
        <title>Characterization of plant carbon substrate utilization by Auxenochlorella protothecoides.</title>
        <authorList>
            <person name="Vogler B.W."/>
            <person name="Starkenburg S.R."/>
            <person name="Sudasinghe N."/>
            <person name="Schambach J.Y."/>
            <person name="Rollin J.A."/>
            <person name="Pattathil S."/>
            <person name="Barry A.N."/>
        </authorList>
    </citation>
    <scope>NUCLEOTIDE SEQUENCE [LARGE SCALE GENOMIC DNA]</scope>
    <source>
        <strain evidence="13">UTEX 25</strain>
    </source>
</reference>
<comment type="caution">
    <text evidence="12">The sequence shown here is derived from an EMBL/GenBank/DDBJ whole genome shotgun (WGS) entry which is preliminary data.</text>
</comment>
<sequence length="600" mass="63798">MPRGLVYSLTSRAYQDTRINPPPKRQPSGRESPHSVKEEDLIAETRPRPVRTPAARPAKPARSSTLAPAGRRSRAPSSLGLPQDTGASPSSGPSGSSGAGAAPSSMPGHARGAAPRVTQGFPASGARVEAGEPPAARESTATGPPAAAESTVPEQAECQTPPMQGPVLQNFPAAGLQGWPDLAQAPGWSFRLDMYGYPLFISPEGYCCHSWEEVQSTVNSLPRLRTQKAQRTLAWIREAAATSSGGRLMHPANLAKMMALQRLRAATFAEEGRSARVAGNPAVVYNESDLARAGLAEEERTKHDRRLLKENIREEVYGVQHLSALGSHTKEWTLFEDGYDKSGNRIYDKVSGQTCHQCRQKTLGLRTHCSECQSLHGVFCGDCLFMRYGENVEEALQDSEWKCPGCRDLCNCSFHRSRRGWAPTGTLYRRAVAEGFVSVAHYLVLNNLAPEARSAALPLMPKELADATRAELEREAAGCDRRSASPAGPATPCASGEAAQDRAAQRPQAPGEEEASASPSPARPSGEEAGEAPTGRRRGARRQSTLRSDVLGAVVKTGGMIAAGKPGAGKRAGGTGKAAPAVERVGRGLRTSSRLVAGRA</sequence>
<evidence type="ECO:0000256" key="3">
    <source>
        <dbReference type="ARBA" id="ARBA00022490"/>
    </source>
</evidence>
<proteinExistence type="predicted"/>
<keyword evidence="8" id="KW-0804">Transcription</keyword>
<keyword evidence="9" id="KW-0539">Nucleus</keyword>
<dbReference type="InterPro" id="IPR018866">
    <property type="entry name" value="Znf-4CXXC_R1"/>
</dbReference>
<evidence type="ECO:0000256" key="8">
    <source>
        <dbReference type="ARBA" id="ARBA00023163"/>
    </source>
</evidence>
<keyword evidence="7" id="KW-0805">Transcription regulation</keyword>
<feature type="compositionally biased region" description="Gly residues" evidence="10">
    <location>
        <begin position="566"/>
        <end position="576"/>
    </location>
</feature>
<feature type="region of interest" description="Disordered" evidence="10">
    <location>
        <begin position="471"/>
        <end position="600"/>
    </location>
</feature>
<dbReference type="GO" id="GO:0006355">
    <property type="term" value="P:regulation of DNA-templated transcription"/>
    <property type="evidence" value="ECO:0007669"/>
    <property type="project" value="InterPro"/>
</dbReference>
<evidence type="ECO:0000256" key="2">
    <source>
        <dbReference type="ARBA" id="ARBA00004496"/>
    </source>
</evidence>
<gene>
    <name evidence="12" type="ORF">APUTEX25_004897</name>
</gene>
<evidence type="ECO:0000256" key="4">
    <source>
        <dbReference type="ARBA" id="ARBA00022499"/>
    </source>
</evidence>
<feature type="compositionally biased region" description="Polar residues" evidence="10">
    <location>
        <begin position="8"/>
        <end position="18"/>
    </location>
</feature>
<evidence type="ECO:0000256" key="5">
    <source>
        <dbReference type="ARBA" id="ARBA00022553"/>
    </source>
</evidence>
<keyword evidence="6" id="KW-0832">Ubl conjugation</keyword>
<evidence type="ECO:0000313" key="12">
    <source>
        <dbReference type="EMBL" id="RMZ53409.1"/>
    </source>
</evidence>
<dbReference type="PANTHER" id="PTHR31169:SF23">
    <property type="entry name" value="OS03G0572250 PROTEIN"/>
    <property type="match status" value="1"/>
</dbReference>
<dbReference type="Pfam" id="PF10497">
    <property type="entry name" value="zf-4CXXC_R1"/>
    <property type="match status" value="1"/>
</dbReference>
<feature type="compositionally biased region" description="Basic and acidic residues" evidence="10">
    <location>
        <begin position="31"/>
        <end position="47"/>
    </location>
</feature>
<feature type="compositionally biased region" description="Basic and acidic residues" evidence="10">
    <location>
        <begin position="471"/>
        <end position="483"/>
    </location>
</feature>
<keyword evidence="4" id="KW-1017">Isopeptide bond</keyword>
<feature type="compositionally biased region" description="Low complexity" evidence="10">
    <location>
        <begin position="505"/>
        <end position="524"/>
    </location>
</feature>
<evidence type="ECO:0000313" key="13">
    <source>
        <dbReference type="Proteomes" id="UP000279271"/>
    </source>
</evidence>
<dbReference type="Proteomes" id="UP000279271">
    <property type="component" value="Unassembled WGS sequence"/>
</dbReference>
<dbReference type="GO" id="GO:0005737">
    <property type="term" value="C:cytoplasm"/>
    <property type="evidence" value="ECO:0007669"/>
    <property type="project" value="UniProtKB-SubCell"/>
</dbReference>
<evidence type="ECO:0000256" key="9">
    <source>
        <dbReference type="ARBA" id="ARBA00023242"/>
    </source>
</evidence>
<protein>
    <recommendedName>
        <fullName evidence="11">Zinc-finger domain-containing protein</fullName>
    </recommendedName>
</protein>
<feature type="compositionally biased region" description="Low complexity" evidence="10">
    <location>
        <begin position="51"/>
        <end position="62"/>
    </location>
</feature>
<evidence type="ECO:0000256" key="7">
    <source>
        <dbReference type="ARBA" id="ARBA00023015"/>
    </source>
</evidence>
<accession>A0A3M7KU66</accession>
<feature type="compositionally biased region" description="Low complexity" evidence="10">
    <location>
        <begin position="86"/>
        <end position="108"/>
    </location>
</feature>
<organism evidence="12 13">
    <name type="scientific">Auxenochlorella protothecoides</name>
    <name type="common">Green microalga</name>
    <name type="synonym">Chlorella protothecoides</name>
    <dbReference type="NCBI Taxonomy" id="3075"/>
    <lineage>
        <taxon>Eukaryota</taxon>
        <taxon>Viridiplantae</taxon>
        <taxon>Chlorophyta</taxon>
        <taxon>core chlorophytes</taxon>
        <taxon>Trebouxiophyceae</taxon>
        <taxon>Chlorellales</taxon>
        <taxon>Chlorellaceae</taxon>
        <taxon>Auxenochlorella</taxon>
    </lineage>
</organism>
<feature type="domain" description="Zinc-finger" evidence="11">
    <location>
        <begin position="347"/>
        <end position="443"/>
    </location>
</feature>
<dbReference type="AlphaFoldDB" id="A0A3M7KU66"/>
<evidence type="ECO:0000256" key="10">
    <source>
        <dbReference type="SAM" id="MobiDB-lite"/>
    </source>
</evidence>
<evidence type="ECO:0000256" key="1">
    <source>
        <dbReference type="ARBA" id="ARBA00004123"/>
    </source>
</evidence>
<comment type="subcellular location">
    <subcellularLocation>
        <location evidence="2">Cytoplasm</location>
    </subcellularLocation>
    <subcellularLocation>
        <location evidence="1">Nucleus</location>
    </subcellularLocation>
</comment>
<dbReference type="InterPro" id="IPR040221">
    <property type="entry name" value="CDCA7/CDA7L"/>
</dbReference>
<name>A0A3M7KU66_AUXPR</name>
<dbReference type="GO" id="GO:0005634">
    <property type="term" value="C:nucleus"/>
    <property type="evidence" value="ECO:0007669"/>
    <property type="project" value="UniProtKB-SubCell"/>
</dbReference>
<evidence type="ECO:0000256" key="6">
    <source>
        <dbReference type="ARBA" id="ARBA00022843"/>
    </source>
</evidence>
<evidence type="ECO:0000259" key="11">
    <source>
        <dbReference type="Pfam" id="PF10497"/>
    </source>
</evidence>
<dbReference type="EMBL" id="QOKY01000198">
    <property type="protein sequence ID" value="RMZ53409.1"/>
    <property type="molecule type" value="Genomic_DNA"/>
</dbReference>
<keyword evidence="3" id="KW-0963">Cytoplasm</keyword>
<feature type="region of interest" description="Disordered" evidence="10">
    <location>
        <begin position="1"/>
        <end position="166"/>
    </location>
</feature>
<keyword evidence="5" id="KW-0597">Phosphoprotein</keyword>